<feature type="transmembrane region" description="Helical" evidence="1">
    <location>
        <begin position="21"/>
        <end position="41"/>
    </location>
</feature>
<dbReference type="RefSeq" id="WP_226993692.1">
    <property type="nucleotide sequence ID" value="NZ_CP002581.1"/>
</dbReference>
<reference evidence="3" key="1">
    <citation type="submission" date="2011-03" db="EMBL/GenBank/DDBJ databases">
        <authorList>
            <person name="Voget S."/>
            <person name="Streit W.R."/>
            <person name="Jaeger K.E."/>
            <person name="Daniel R."/>
        </authorList>
    </citation>
    <scope>NUCLEOTIDE SEQUENCE [LARGE SCALE GENOMIC DNA]</scope>
    <source>
        <strain evidence="3">PG1</strain>
    </source>
</reference>
<keyword evidence="3" id="KW-1185">Reference proteome</keyword>
<organism evidence="2 3">
    <name type="scientific">Burkholderia plantarii</name>
    <dbReference type="NCBI Taxonomy" id="41899"/>
    <lineage>
        <taxon>Bacteria</taxon>
        <taxon>Pseudomonadati</taxon>
        <taxon>Pseudomonadota</taxon>
        <taxon>Betaproteobacteria</taxon>
        <taxon>Burkholderiales</taxon>
        <taxon>Burkholderiaceae</taxon>
        <taxon>Burkholderia</taxon>
    </lineage>
</organism>
<name>A0A0B6SCR6_BURPL</name>
<evidence type="ECO:0000313" key="3">
    <source>
        <dbReference type="Proteomes" id="UP000031838"/>
    </source>
</evidence>
<proteinExistence type="predicted"/>
<keyword evidence="1" id="KW-1133">Transmembrane helix</keyword>
<dbReference type="EMBL" id="CP002581">
    <property type="protein sequence ID" value="AJK50051.1"/>
    <property type="molecule type" value="Genomic_DNA"/>
</dbReference>
<accession>A0A0B6SCR6</accession>
<gene>
    <name evidence="2" type="primary">gspC</name>
    <name evidence="2" type="ORF">BGL_2c19870</name>
</gene>
<evidence type="ECO:0000313" key="2">
    <source>
        <dbReference type="EMBL" id="AJK50051.1"/>
    </source>
</evidence>
<protein>
    <submittedName>
        <fullName evidence="2">General secretion pathway protein C</fullName>
    </submittedName>
</protein>
<keyword evidence="1" id="KW-0812">Transmembrane</keyword>
<keyword evidence="1" id="KW-0472">Membrane</keyword>
<dbReference type="HOGENOM" id="CLU_142716_0_0_4"/>
<reference evidence="2 3" key="2">
    <citation type="journal article" date="2016" name="Appl. Microbiol. Biotechnol.">
        <title>Mutations improving production and secretion of extracellular lipase by Burkholderia glumae PG1.</title>
        <authorList>
            <person name="Knapp A."/>
            <person name="Voget S."/>
            <person name="Gao R."/>
            <person name="Zaburannyi N."/>
            <person name="Krysciak D."/>
            <person name="Breuer M."/>
            <person name="Hauer B."/>
            <person name="Streit W.R."/>
            <person name="Muller R."/>
            <person name="Daniel R."/>
            <person name="Jaeger K.E."/>
        </authorList>
    </citation>
    <scope>NUCLEOTIDE SEQUENCE [LARGE SCALE GENOMIC DNA]</scope>
    <source>
        <strain evidence="2 3">PG1</strain>
    </source>
</reference>
<evidence type="ECO:0000256" key="1">
    <source>
        <dbReference type="SAM" id="Phobius"/>
    </source>
</evidence>
<dbReference type="KEGG" id="bgp:BGL_2c19870"/>
<sequence>MKAAELLRHAQQCVTPATLRALGPAVATLAAATAFAAIALWSARVLRAPEPPAPAAPAQPAPFDTAAGSQLFGSKAGDDATRAPLLLGVLSFDGSHGAAIVGIGGEPPRVVRIGGALGQAGKLVAVRARSIVIDRDGLRREIALPAATNPNAFVR</sequence>
<dbReference type="Proteomes" id="UP000031838">
    <property type="component" value="Chromosome 2"/>
</dbReference>
<dbReference type="AlphaFoldDB" id="A0A0B6SCR6"/>